<evidence type="ECO:0000313" key="3">
    <source>
        <dbReference type="Proteomes" id="UP001190700"/>
    </source>
</evidence>
<dbReference type="EMBL" id="LGRX02027793">
    <property type="protein sequence ID" value="KAK3248787.1"/>
    <property type="molecule type" value="Genomic_DNA"/>
</dbReference>
<sequence length="286" mass="31620">MAHRNDPSNRDISFNGVNITGEFSAVHDLFRLKTFIPWFQQLLGHRQQLWTAVDTTAKLFKKVGQKLQLGATVTIPRQNATTVHAGVIRKMCLAAGRVLKVTEALVVDWDKEDKMYEVSEEEEKDEERERAYCAALRVTKAVEEFPHAFGDELEWSIRPCGCPDIAEHAVEGTLRHAHLCKCPEANIDSLPDPRRENWLEELSVGKVLFGEDAGPGAGDKVANNESIRKQRGVLDAAAKAFNGEYFAFRCDGKPTRRHRPATGIEPHAPAAGGNSAAKAQQGPGDI</sequence>
<dbReference type="Proteomes" id="UP001190700">
    <property type="component" value="Unassembled WGS sequence"/>
</dbReference>
<comment type="caution">
    <text evidence="2">The sequence shown here is derived from an EMBL/GenBank/DDBJ whole genome shotgun (WGS) entry which is preliminary data.</text>
</comment>
<evidence type="ECO:0000313" key="2">
    <source>
        <dbReference type="EMBL" id="KAK3248787.1"/>
    </source>
</evidence>
<gene>
    <name evidence="2" type="ORF">CYMTET_41764</name>
</gene>
<keyword evidence="3" id="KW-1185">Reference proteome</keyword>
<accession>A0AAE0C7J2</accession>
<feature type="compositionally biased region" description="Low complexity" evidence="1">
    <location>
        <begin position="268"/>
        <end position="286"/>
    </location>
</feature>
<dbReference type="AlphaFoldDB" id="A0AAE0C7J2"/>
<feature type="region of interest" description="Disordered" evidence="1">
    <location>
        <begin position="252"/>
        <end position="286"/>
    </location>
</feature>
<reference evidence="2 3" key="1">
    <citation type="journal article" date="2015" name="Genome Biol. Evol.">
        <title>Comparative Genomics of a Bacterivorous Green Alga Reveals Evolutionary Causalities and Consequences of Phago-Mixotrophic Mode of Nutrition.</title>
        <authorList>
            <person name="Burns J.A."/>
            <person name="Paasch A."/>
            <person name="Narechania A."/>
            <person name="Kim E."/>
        </authorList>
    </citation>
    <scope>NUCLEOTIDE SEQUENCE [LARGE SCALE GENOMIC DNA]</scope>
    <source>
        <strain evidence="2 3">PLY_AMNH</strain>
    </source>
</reference>
<name>A0AAE0C7J2_9CHLO</name>
<organism evidence="2 3">
    <name type="scientific">Cymbomonas tetramitiformis</name>
    <dbReference type="NCBI Taxonomy" id="36881"/>
    <lineage>
        <taxon>Eukaryota</taxon>
        <taxon>Viridiplantae</taxon>
        <taxon>Chlorophyta</taxon>
        <taxon>Pyramimonadophyceae</taxon>
        <taxon>Pyramimonadales</taxon>
        <taxon>Pyramimonadaceae</taxon>
        <taxon>Cymbomonas</taxon>
    </lineage>
</organism>
<evidence type="ECO:0000256" key="1">
    <source>
        <dbReference type="SAM" id="MobiDB-lite"/>
    </source>
</evidence>
<protein>
    <submittedName>
        <fullName evidence="2">Uncharacterized protein</fullName>
    </submittedName>
</protein>
<proteinExistence type="predicted"/>